<dbReference type="Pfam" id="PF13646">
    <property type="entry name" value="HEAT_2"/>
    <property type="match status" value="1"/>
</dbReference>
<dbReference type="InterPro" id="IPR011989">
    <property type="entry name" value="ARM-like"/>
</dbReference>
<feature type="domain" description="Doubled CXXCH motif" evidence="4">
    <location>
        <begin position="298"/>
        <end position="326"/>
    </location>
</feature>
<evidence type="ECO:0000256" key="3">
    <source>
        <dbReference type="SAM" id="SignalP"/>
    </source>
</evidence>
<dbReference type="Gene3D" id="3.90.10.10">
    <property type="entry name" value="Cytochrome C3"/>
    <property type="match status" value="1"/>
</dbReference>
<evidence type="ECO:0000259" key="5">
    <source>
        <dbReference type="Pfam" id="PF13435"/>
    </source>
</evidence>
<dbReference type="RefSeq" id="WP_242690183.1">
    <property type="nucleotide sequence ID" value="NZ_JAFNAW010000037.1"/>
</dbReference>
<protein>
    <submittedName>
        <fullName evidence="6">Multiheme c-type cytochrome</fullName>
    </submittedName>
</protein>
<comment type="caution">
    <text evidence="6">The sequence shown here is derived from an EMBL/GenBank/DDBJ whole genome shotgun (WGS) entry which is preliminary data.</text>
</comment>
<accession>A0ABV7IGC4</accession>
<dbReference type="Pfam" id="PF09699">
    <property type="entry name" value="Paired_CXXCH_1"/>
    <property type="match status" value="1"/>
</dbReference>
<dbReference type="PANTHER" id="PTHR35038">
    <property type="entry name" value="DISSIMILATORY SULFITE REDUCTASE SIRA"/>
    <property type="match status" value="1"/>
</dbReference>
<evidence type="ECO:0000256" key="1">
    <source>
        <dbReference type="ARBA" id="ARBA00022729"/>
    </source>
</evidence>
<keyword evidence="7" id="KW-1185">Reference proteome</keyword>
<feature type="repeat" description="TPR" evidence="2">
    <location>
        <begin position="558"/>
        <end position="591"/>
    </location>
</feature>
<dbReference type="EMBL" id="JBHRTE010000037">
    <property type="protein sequence ID" value="MFC3168030.1"/>
    <property type="molecule type" value="Genomic_DNA"/>
</dbReference>
<dbReference type="Gene3D" id="1.25.10.10">
    <property type="entry name" value="Leucine-rich Repeat Variant"/>
    <property type="match status" value="1"/>
</dbReference>
<dbReference type="InterPro" id="IPR019734">
    <property type="entry name" value="TPR_rpt"/>
</dbReference>
<dbReference type="Gene3D" id="1.25.40.10">
    <property type="entry name" value="Tetratricopeptide repeat domain"/>
    <property type="match status" value="1"/>
</dbReference>
<dbReference type="SMART" id="SM00028">
    <property type="entry name" value="TPR"/>
    <property type="match status" value="2"/>
</dbReference>
<dbReference type="SUPFAM" id="SSF48371">
    <property type="entry name" value="ARM repeat"/>
    <property type="match status" value="1"/>
</dbReference>
<dbReference type="SUPFAM" id="SSF48452">
    <property type="entry name" value="TPR-like"/>
    <property type="match status" value="1"/>
</dbReference>
<evidence type="ECO:0000256" key="2">
    <source>
        <dbReference type="PROSITE-ProRule" id="PRU00339"/>
    </source>
</evidence>
<dbReference type="InterPro" id="IPR023155">
    <property type="entry name" value="Cyt_c-552/4"/>
</dbReference>
<dbReference type="InterPro" id="IPR036280">
    <property type="entry name" value="Multihaem_cyt_sf"/>
</dbReference>
<gene>
    <name evidence="6" type="ORF">ACFOD7_08215</name>
</gene>
<dbReference type="CDD" id="cd08168">
    <property type="entry name" value="Cytochrom_C3"/>
    <property type="match status" value="1"/>
</dbReference>
<dbReference type="InterPro" id="IPR010177">
    <property type="entry name" value="Paired_CXXCH_1"/>
</dbReference>
<dbReference type="PANTHER" id="PTHR35038:SF8">
    <property type="entry name" value="C-TYPE POLYHEME CYTOCHROME OMCC"/>
    <property type="match status" value="1"/>
</dbReference>
<sequence length="632" mass="67810">MALLVAALVLTSAGAGGARAEPAHVGSAACVGCHDTAGSDWTQSDHAKAWTLPDETTVLGDFDDVTFAHGGQETRFYRDDGKYLIETEGPDGRRRAYEVVGVAGVDPLQQYLLSPEPGRVQTYDIAWDVEGERWYPVFPGPPPPATDGFHWTGSYKNWDGRCAECHATGYSRNYSPATDSFAPEMAEIGVGCEACHGPGSDHVAWARQPEDARAAAAQPRLGLTVDPGASQQAEVMQCLSCHSRREAMLDGNPPPGTPYHDAFSMTLLRAGLYGPDGSILDEVFEGGSFLQSKMHAKGVRCSACHEPHSATLRAEGNAVCTQCHSPAGNPQFPSLPLRTYDAPEHHFHPEDSPGAQCVSCHMIERTYMGVDRRRDHSFRVPRPDLAVTGSPDACTDCHKDRDAAWAAAELEARFPDSPHRGPHFATTIAAARLDPQGWVPQLLDLAEWREGSGIVRATALDLLGAVPDQAAADRVIDLLPDADPLVRAAAAGTLRSLPPEDRLAALAPLLSDPARSVREAAAKALLDANPPPGSPHHAALARARQEWRDALMLRADFPETHLQIGGAALQARNFSLALRAFEQAVRLDPQLVEAWSMVVRLHAAMNDAAAARDALARARAANPGNEGLLQLP</sequence>
<dbReference type="Pfam" id="PF13435">
    <property type="entry name" value="Cytochrome_C554"/>
    <property type="match status" value="1"/>
</dbReference>
<feature type="signal peptide" evidence="3">
    <location>
        <begin position="1"/>
        <end position="20"/>
    </location>
</feature>
<reference evidence="7" key="1">
    <citation type="journal article" date="2019" name="Int. J. Syst. Evol. Microbiol.">
        <title>The Global Catalogue of Microorganisms (GCM) 10K type strain sequencing project: providing services to taxonomists for standard genome sequencing and annotation.</title>
        <authorList>
            <consortium name="The Broad Institute Genomics Platform"/>
            <consortium name="The Broad Institute Genome Sequencing Center for Infectious Disease"/>
            <person name="Wu L."/>
            <person name="Ma J."/>
        </authorList>
    </citation>
    <scope>NUCLEOTIDE SEQUENCE [LARGE SCALE GENOMIC DNA]</scope>
    <source>
        <strain evidence="7">KCTC 52239</strain>
    </source>
</reference>
<keyword evidence="2" id="KW-0802">TPR repeat</keyword>
<dbReference type="PROSITE" id="PS50005">
    <property type="entry name" value="TPR"/>
    <property type="match status" value="1"/>
</dbReference>
<evidence type="ECO:0000259" key="4">
    <source>
        <dbReference type="Pfam" id="PF09699"/>
    </source>
</evidence>
<feature type="chain" id="PRO_5045219356" evidence="3">
    <location>
        <begin position="21"/>
        <end position="632"/>
    </location>
</feature>
<dbReference type="Gene3D" id="1.10.1130.10">
    <property type="entry name" value="Flavocytochrome C3, Chain A"/>
    <property type="match status" value="1"/>
</dbReference>
<evidence type="ECO:0000313" key="6">
    <source>
        <dbReference type="EMBL" id="MFC3168030.1"/>
    </source>
</evidence>
<dbReference type="Proteomes" id="UP001595557">
    <property type="component" value="Unassembled WGS sequence"/>
</dbReference>
<name>A0ABV7IGC4_9RHOB</name>
<proteinExistence type="predicted"/>
<feature type="domain" description="Cytochrome c-552/4" evidence="5">
    <location>
        <begin position="160"/>
        <end position="197"/>
    </location>
</feature>
<dbReference type="InterPro" id="IPR051829">
    <property type="entry name" value="Multiheme_Cytochr_ET"/>
</dbReference>
<dbReference type="SUPFAM" id="SSF48695">
    <property type="entry name" value="Multiheme cytochromes"/>
    <property type="match status" value="1"/>
</dbReference>
<evidence type="ECO:0000313" key="7">
    <source>
        <dbReference type="Proteomes" id="UP001595557"/>
    </source>
</evidence>
<dbReference type="InterPro" id="IPR011990">
    <property type="entry name" value="TPR-like_helical_dom_sf"/>
</dbReference>
<keyword evidence="1 3" id="KW-0732">Signal</keyword>
<dbReference type="InterPro" id="IPR016024">
    <property type="entry name" value="ARM-type_fold"/>
</dbReference>
<organism evidence="6 7">
    <name type="scientific">Paracoccus fontiphilus</name>
    <dbReference type="NCBI Taxonomy" id="1815556"/>
    <lineage>
        <taxon>Bacteria</taxon>
        <taxon>Pseudomonadati</taxon>
        <taxon>Pseudomonadota</taxon>
        <taxon>Alphaproteobacteria</taxon>
        <taxon>Rhodobacterales</taxon>
        <taxon>Paracoccaceae</taxon>
        <taxon>Paracoccus</taxon>
    </lineage>
</organism>